<dbReference type="RefSeq" id="WP_102663780.1">
    <property type="nucleotide sequence ID" value="NZ_JAVDSJ010000001.1"/>
</dbReference>
<evidence type="ECO:0000313" key="4">
    <source>
        <dbReference type="Proteomes" id="UP001260715"/>
    </source>
</evidence>
<dbReference type="Pfam" id="PF15648">
    <property type="entry name" value="Tox-REase-5"/>
    <property type="match status" value="1"/>
</dbReference>
<comment type="caution">
    <text evidence="3">The sequence shown here is derived from an EMBL/GenBank/DDBJ whole genome shotgun (WGS) entry which is preliminary data.</text>
</comment>
<protein>
    <recommendedName>
        <fullName evidence="2">Tox-REase-5 domain-containing protein</fullName>
    </recommendedName>
</protein>
<name>A0ABU1PAE0_9BURK</name>
<evidence type="ECO:0000259" key="2">
    <source>
        <dbReference type="Pfam" id="PF15648"/>
    </source>
</evidence>
<gene>
    <name evidence="3" type="ORF">J2W50_000845</name>
</gene>
<evidence type="ECO:0000313" key="3">
    <source>
        <dbReference type="EMBL" id="MDR6582670.1"/>
    </source>
</evidence>
<organism evidence="3 4">
    <name type="scientific">Herbaspirillum frisingense</name>
    <dbReference type="NCBI Taxonomy" id="92645"/>
    <lineage>
        <taxon>Bacteria</taxon>
        <taxon>Pseudomonadati</taxon>
        <taxon>Pseudomonadota</taxon>
        <taxon>Betaproteobacteria</taxon>
        <taxon>Burkholderiales</taxon>
        <taxon>Oxalobacteraceae</taxon>
        <taxon>Herbaspirillum</taxon>
    </lineage>
</organism>
<dbReference type="EMBL" id="JAVDSJ010000001">
    <property type="protein sequence ID" value="MDR6582670.1"/>
    <property type="molecule type" value="Genomic_DNA"/>
</dbReference>
<sequence>MAALAIPLIEGVGARLLAAVGAGVAAGAAGVAANEQARKRQEEAEKAKSAPIARTETQTKNRKKCPDCTADRGAPFNRSTAGWSEISIAYQARIGGMPKGPGFITEWLFNGVAFDGFDSSECLLKEAKAKYDQFFDEFREVRSWWKDGANKLTEEAYRQAAGAQPRPPVGLRWHFMEPISYRYFSRIIKAAYPDIEVIFQP</sequence>
<dbReference type="InterPro" id="IPR028904">
    <property type="entry name" value="Tox-REase-5_dom"/>
</dbReference>
<proteinExistence type="predicted"/>
<evidence type="ECO:0000256" key="1">
    <source>
        <dbReference type="SAM" id="MobiDB-lite"/>
    </source>
</evidence>
<dbReference type="Proteomes" id="UP001260715">
    <property type="component" value="Unassembled WGS sequence"/>
</dbReference>
<keyword evidence="4" id="KW-1185">Reference proteome</keyword>
<feature type="compositionally biased region" description="Basic and acidic residues" evidence="1">
    <location>
        <begin position="36"/>
        <end position="48"/>
    </location>
</feature>
<accession>A0ABU1PAE0</accession>
<reference evidence="3 4" key="1">
    <citation type="submission" date="2023-07" db="EMBL/GenBank/DDBJ databases">
        <title>Sorghum-associated microbial communities from plants grown in Nebraska, USA.</title>
        <authorList>
            <person name="Schachtman D."/>
        </authorList>
    </citation>
    <scope>NUCLEOTIDE SEQUENCE [LARGE SCALE GENOMIC DNA]</scope>
    <source>
        <strain evidence="3 4">596</strain>
    </source>
</reference>
<feature type="domain" description="Tox-REase-5" evidence="2">
    <location>
        <begin position="87"/>
        <end position="178"/>
    </location>
</feature>
<feature type="region of interest" description="Disordered" evidence="1">
    <location>
        <begin position="36"/>
        <end position="68"/>
    </location>
</feature>